<name>A0ABQ4QZ61_9HYPH</name>
<dbReference type="PANTHER" id="PTHR35936:SF35">
    <property type="entry name" value="L-CYSTINE-BINDING PROTEIN TCYJ"/>
    <property type="match status" value="1"/>
</dbReference>
<evidence type="ECO:0000313" key="3">
    <source>
        <dbReference type="EMBL" id="GJD50700.1"/>
    </source>
</evidence>
<dbReference type="PANTHER" id="PTHR35936">
    <property type="entry name" value="MEMBRANE-BOUND LYTIC MUREIN TRANSGLYCOSYLASE F"/>
    <property type="match status" value="1"/>
</dbReference>
<evidence type="ECO:0000313" key="4">
    <source>
        <dbReference type="Proteomes" id="UP001055167"/>
    </source>
</evidence>
<dbReference type="SMART" id="SM00062">
    <property type="entry name" value="PBPb"/>
    <property type="match status" value="1"/>
</dbReference>
<keyword evidence="4" id="KW-1185">Reference proteome</keyword>
<sequence length="294" mass="31263">MLKAGLTLTGRARRAAAVAPRGAAVAGSRVILLPKVSRRMSRLLSRLLVLSLLACPARSEPLPAPVRIATEGGHPPFNYVEDGQPAGFEVELARALCREAGLACTIVLHQWDGIIKGLEAGEYDAIMASMAITPRRAGRIQFSRAYYRIPAAYVARKDTPVPGIAPAALAGRAIGAAAHGPFYAYLEQRVPGADIRGFDTLGDATLDLRAGRLDLVLGDKLDLAKFLATPEGGACCRFVGDVPAGEPLLGEGVAIGLRKGDRTLREAFDRALAALVADGRYDRIRAKFIPFDTK</sequence>
<dbReference type="Gene3D" id="3.40.190.10">
    <property type="entry name" value="Periplasmic binding protein-like II"/>
    <property type="match status" value="2"/>
</dbReference>
<accession>A0ABQ4QZ61</accession>
<evidence type="ECO:0000256" key="1">
    <source>
        <dbReference type="ARBA" id="ARBA00022729"/>
    </source>
</evidence>
<dbReference type="EMBL" id="BPQH01000010">
    <property type="protein sequence ID" value="GJD50700.1"/>
    <property type="molecule type" value="Genomic_DNA"/>
</dbReference>
<comment type="caution">
    <text evidence="3">The sequence shown here is derived from an EMBL/GenBank/DDBJ whole genome shotgun (WGS) entry which is preliminary data.</text>
</comment>
<dbReference type="Proteomes" id="UP001055167">
    <property type="component" value="Unassembled WGS sequence"/>
</dbReference>
<keyword evidence="1" id="KW-0732">Signal</keyword>
<dbReference type="SUPFAM" id="SSF53850">
    <property type="entry name" value="Periplasmic binding protein-like II"/>
    <property type="match status" value="1"/>
</dbReference>
<dbReference type="Pfam" id="PF00497">
    <property type="entry name" value="SBP_bac_3"/>
    <property type="match status" value="1"/>
</dbReference>
<gene>
    <name evidence="3" type="primary">mltF_2</name>
    <name evidence="3" type="ORF">OPKNFCMD_3445</name>
</gene>
<proteinExistence type="predicted"/>
<protein>
    <submittedName>
        <fullName evidence="3">Membrane-bound lytic murein transglycosylase F</fullName>
    </submittedName>
</protein>
<feature type="domain" description="Solute-binding protein family 3/N-terminal" evidence="2">
    <location>
        <begin position="65"/>
        <end position="292"/>
    </location>
</feature>
<reference evidence="3" key="2">
    <citation type="submission" date="2021-08" db="EMBL/GenBank/DDBJ databases">
        <authorList>
            <person name="Tani A."/>
            <person name="Ola A."/>
            <person name="Ogura Y."/>
            <person name="Katsura K."/>
            <person name="Hayashi T."/>
        </authorList>
    </citation>
    <scope>NUCLEOTIDE SEQUENCE</scope>
    <source>
        <strain evidence="3">KCTC 52305</strain>
    </source>
</reference>
<dbReference type="InterPro" id="IPR001638">
    <property type="entry name" value="Solute-binding_3/MltF_N"/>
</dbReference>
<reference evidence="3" key="1">
    <citation type="journal article" date="2021" name="Front. Microbiol.">
        <title>Comprehensive Comparative Genomics and Phenotyping of Methylobacterium Species.</title>
        <authorList>
            <person name="Alessa O."/>
            <person name="Ogura Y."/>
            <person name="Fujitani Y."/>
            <person name="Takami H."/>
            <person name="Hayashi T."/>
            <person name="Sahin N."/>
            <person name="Tani A."/>
        </authorList>
    </citation>
    <scope>NUCLEOTIDE SEQUENCE</scope>
    <source>
        <strain evidence="3">KCTC 52305</strain>
    </source>
</reference>
<evidence type="ECO:0000259" key="2">
    <source>
        <dbReference type="SMART" id="SM00062"/>
    </source>
</evidence>
<organism evidence="3 4">
    <name type="scientific">Methylobacterium crusticola</name>
    <dbReference type="NCBI Taxonomy" id="1697972"/>
    <lineage>
        <taxon>Bacteria</taxon>
        <taxon>Pseudomonadati</taxon>
        <taxon>Pseudomonadota</taxon>
        <taxon>Alphaproteobacteria</taxon>
        <taxon>Hyphomicrobiales</taxon>
        <taxon>Methylobacteriaceae</taxon>
        <taxon>Methylobacterium</taxon>
    </lineage>
</organism>
<dbReference type="CDD" id="cd01001">
    <property type="entry name" value="PBP2_HisJ_LAO_like"/>
    <property type="match status" value="1"/>
</dbReference>